<keyword evidence="10 16" id="KW-0503">Monooxygenase</keyword>
<comment type="cofactor">
    <cofactor evidence="1">
        <name>FAD</name>
        <dbReference type="ChEBI" id="CHEBI:57692"/>
    </cofactor>
</comment>
<keyword evidence="8" id="KW-0521">NADP</keyword>
<comment type="similarity">
    <text evidence="3">Belongs to the lysine N(6)-hydroxylase/L-ornithine N(5)-oxygenase family.</text>
</comment>
<evidence type="ECO:0000256" key="14">
    <source>
        <dbReference type="ARBA" id="ARBA00032738"/>
    </source>
</evidence>
<sequence>LASAPDIPVIHSADYLDHRARLLAARHVTVIGSGQSGAEVFLDLLRHRPAGRERLHWLARTPAFAPMEYSKLGLEQFTPDYTRYFHALPETVRDQLLPRQWQLYKGIDQDTIAAIHEELYQRTLHGGWPDAVLTPGVTVHAATSTSDGRLELHLSHREQGNHDRLATDAVVLATGYRERPIDALLAALDPHIRRDHSRRPRIDEHHRLVLGPAITGSIYVQNAERHTHGVGTPDLGLAAWRSAVILNSLTGHTTPSHAEEPAA</sequence>
<dbReference type="PANTHER" id="PTHR42802">
    <property type="entry name" value="MONOOXYGENASE"/>
    <property type="match status" value="1"/>
</dbReference>
<dbReference type="Pfam" id="PF13434">
    <property type="entry name" value="Lys_Orn_oxgnase"/>
    <property type="match status" value="1"/>
</dbReference>
<keyword evidence="17" id="KW-1185">Reference proteome</keyword>
<evidence type="ECO:0000256" key="2">
    <source>
        <dbReference type="ARBA" id="ARBA00004924"/>
    </source>
</evidence>
<comment type="caution">
    <text evidence="16">The sequence shown here is derived from an EMBL/GenBank/DDBJ whole genome shotgun (WGS) entry which is preliminary data.</text>
</comment>
<comment type="catalytic activity">
    <reaction evidence="15">
        <text>L-lysine + NADPH + O2 = N(6)-hydroxy-L-lysine + NADP(+) + H2O</text>
        <dbReference type="Rhea" id="RHEA:23228"/>
        <dbReference type="ChEBI" id="CHEBI:15377"/>
        <dbReference type="ChEBI" id="CHEBI:15379"/>
        <dbReference type="ChEBI" id="CHEBI:32551"/>
        <dbReference type="ChEBI" id="CHEBI:57783"/>
        <dbReference type="ChEBI" id="CHEBI:57820"/>
        <dbReference type="ChEBI" id="CHEBI:58349"/>
        <dbReference type="EC" id="1.14.13.59"/>
    </reaction>
</comment>
<keyword evidence="7" id="KW-0274">FAD</keyword>
<evidence type="ECO:0000256" key="3">
    <source>
        <dbReference type="ARBA" id="ARBA00007588"/>
    </source>
</evidence>
<dbReference type="InterPro" id="IPR025700">
    <property type="entry name" value="Lys/Orn_oxygenase"/>
</dbReference>
<dbReference type="Gene3D" id="3.50.50.60">
    <property type="entry name" value="FAD/NAD(P)-binding domain"/>
    <property type="match status" value="1"/>
</dbReference>
<evidence type="ECO:0000313" key="17">
    <source>
        <dbReference type="Proteomes" id="UP000297948"/>
    </source>
</evidence>
<dbReference type="AlphaFoldDB" id="A0A4Z0FNN6"/>
<keyword evidence="6" id="KW-0285">Flavoprotein</keyword>
<reference evidence="16 17" key="1">
    <citation type="submission" date="2019-03" db="EMBL/GenBank/DDBJ databases">
        <authorList>
            <person name="Gonzalez-Pimentel J.L."/>
        </authorList>
    </citation>
    <scope>NUCLEOTIDE SEQUENCE [LARGE SCALE GENOMIC DNA]</scope>
    <source>
        <strain evidence="16 17">JCM 31289</strain>
    </source>
</reference>
<dbReference type="RefSeq" id="WP_167828579.1">
    <property type="nucleotide sequence ID" value="NZ_SRID01000764.1"/>
</dbReference>
<evidence type="ECO:0000256" key="11">
    <source>
        <dbReference type="ARBA" id="ARBA00029939"/>
    </source>
</evidence>
<feature type="non-terminal residue" evidence="16">
    <location>
        <position position="263"/>
    </location>
</feature>
<feature type="non-terminal residue" evidence="16">
    <location>
        <position position="1"/>
    </location>
</feature>
<evidence type="ECO:0000256" key="1">
    <source>
        <dbReference type="ARBA" id="ARBA00001974"/>
    </source>
</evidence>
<evidence type="ECO:0000256" key="13">
    <source>
        <dbReference type="ARBA" id="ARBA00032493"/>
    </source>
</evidence>
<dbReference type="EC" id="1.14.13.59" evidence="4"/>
<evidence type="ECO:0000256" key="15">
    <source>
        <dbReference type="ARBA" id="ARBA00048407"/>
    </source>
</evidence>
<evidence type="ECO:0000256" key="5">
    <source>
        <dbReference type="ARBA" id="ARBA00016406"/>
    </source>
</evidence>
<dbReference type="SUPFAM" id="SSF51905">
    <property type="entry name" value="FAD/NAD(P)-binding domain"/>
    <property type="match status" value="1"/>
</dbReference>
<evidence type="ECO:0000256" key="7">
    <source>
        <dbReference type="ARBA" id="ARBA00022827"/>
    </source>
</evidence>
<name>A0A4Z0FNN6_9ACTN</name>
<dbReference type="GO" id="GO:0047091">
    <property type="term" value="F:L-lysine 6-monooxygenase (NADPH) activity"/>
    <property type="evidence" value="ECO:0007669"/>
    <property type="project" value="UniProtKB-EC"/>
</dbReference>
<dbReference type="EMBL" id="SRID01000764">
    <property type="protein sequence ID" value="TGA83138.1"/>
    <property type="molecule type" value="Genomic_DNA"/>
</dbReference>
<evidence type="ECO:0000256" key="6">
    <source>
        <dbReference type="ARBA" id="ARBA00022630"/>
    </source>
</evidence>
<protein>
    <recommendedName>
        <fullName evidence="5">L-lysine N6-monooxygenase MbtG</fullName>
        <ecNumber evidence="4">1.14.13.59</ecNumber>
    </recommendedName>
    <alternativeName>
        <fullName evidence="14">Lysine 6-N-hydroxylase</fullName>
    </alternativeName>
    <alternativeName>
        <fullName evidence="13">Lysine N6-hydroxylase</fullName>
    </alternativeName>
    <alternativeName>
        <fullName evidence="11">Lysine-N-oxygenase</fullName>
    </alternativeName>
    <alternativeName>
        <fullName evidence="12">Mycobactin synthase protein G</fullName>
    </alternativeName>
</protein>
<dbReference type="PANTHER" id="PTHR42802:SF1">
    <property type="entry name" value="L-ORNITHINE N(5)-MONOOXYGENASE"/>
    <property type="match status" value="1"/>
</dbReference>
<evidence type="ECO:0000256" key="9">
    <source>
        <dbReference type="ARBA" id="ARBA00023002"/>
    </source>
</evidence>
<keyword evidence="9" id="KW-0560">Oxidoreductase</keyword>
<accession>A0A4Z0FNN6</accession>
<organism evidence="16 17">
    <name type="scientific">Streptomyces palmae</name>
    <dbReference type="NCBI Taxonomy" id="1701085"/>
    <lineage>
        <taxon>Bacteria</taxon>
        <taxon>Bacillati</taxon>
        <taxon>Actinomycetota</taxon>
        <taxon>Actinomycetes</taxon>
        <taxon>Kitasatosporales</taxon>
        <taxon>Streptomycetaceae</taxon>
        <taxon>Streptomyces</taxon>
    </lineage>
</organism>
<dbReference type="InterPro" id="IPR036188">
    <property type="entry name" value="FAD/NAD-bd_sf"/>
</dbReference>
<evidence type="ECO:0000256" key="12">
    <source>
        <dbReference type="ARBA" id="ARBA00031158"/>
    </source>
</evidence>
<comment type="pathway">
    <text evidence="2">Siderophore biosynthesis.</text>
</comment>
<evidence type="ECO:0000256" key="8">
    <source>
        <dbReference type="ARBA" id="ARBA00022857"/>
    </source>
</evidence>
<evidence type="ECO:0000256" key="4">
    <source>
        <dbReference type="ARBA" id="ARBA00013076"/>
    </source>
</evidence>
<evidence type="ECO:0000313" key="16">
    <source>
        <dbReference type="EMBL" id="TGA83138.1"/>
    </source>
</evidence>
<proteinExistence type="inferred from homology"/>
<dbReference type="Proteomes" id="UP000297948">
    <property type="component" value="Unassembled WGS sequence"/>
</dbReference>
<evidence type="ECO:0000256" key="10">
    <source>
        <dbReference type="ARBA" id="ARBA00023033"/>
    </source>
</evidence>
<gene>
    <name evidence="16" type="ORF">E4099_32555</name>
</gene>